<protein>
    <submittedName>
        <fullName evidence="1">Uncharacterized protein</fullName>
    </submittedName>
</protein>
<gene>
    <name evidence="1" type="ORF">HPB50_003367</name>
</gene>
<evidence type="ECO:0000313" key="2">
    <source>
        <dbReference type="Proteomes" id="UP000821845"/>
    </source>
</evidence>
<dbReference type="EMBL" id="CM023481">
    <property type="protein sequence ID" value="KAH6944483.1"/>
    <property type="molecule type" value="Genomic_DNA"/>
</dbReference>
<keyword evidence="2" id="KW-1185">Reference proteome</keyword>
<name>A0ACB7TC11_HYAAI</name>
<organism evidence="1 2">
    <name type="scientific">Hyalomma asiaticum</name>
    <name type="common">Tick</name>
    <dbReference type="NCBI Taxonomy" id="266040"/>
    <lineage>
        <taxon>Eukaryota</taxon>
        <taxon>Metazoa</taxon>
        <taxon>Ecdysozoa</taxon>
        <taxon>Arthropoda</taxon>
        <taxon>Chelicerata</taxon>
        <taxon>Arachnida</taxon>
        <taxon>Acari</taxon>
        <taxon>Parasitiformes</taxon>
        <taxon>Ixodida</taxon>
        <taxon>Ixodoidea</taxon>
        <taxon>Ixodidae</taxon>
        <taxon>Hyalomminae</taxon>
        <taxon>Hyalomma</taxon>
    </lineage>
</organism>
<evidence type="ECO:0000313" key="1">
    <source>
        <dbReference type="EMBL" id="KAH6944483.1"/>
    </source>
</evidence>
<comment type="caution">
    <text evidence="1">The sequence shown here is derived from an EMBL/GenBank/DDBJ whole genome shotgun (WGS) entry which is preliminary data.</text>
</comment>
<sequence length="229" mass="24657">MVTRRMCGAGADERDRRKGSFVRGVFCFSADDGLASGPTRRRSTLHLGSFRPSAPTPACRARAATLSSLRGRPPFFFHSSLTESARFSFSLPVRSSGVAVAAVALHRRASLTAGVLFIAITARHSDVRASSHPPLPSSPLEPGGGGVPRKHHHCFSKEGAPHRPAAIALPCVNKERKTRGCRRVRTAHRPSGSPTSEPRPTTPRGEEESSPGAAPPFNWLRSVYFNGEF</sequence>
<proteinExistence type="predicted"/>
<dbReference type="Proteomes" id="UP000821845">
    <property type="component" value="Chromosome 1"/>
</dbReference>
<accession>A0ACB7TC11</accession>
<reference evidence="1" key="1">
    <citation type="submission" date="2020-05" db="EMBL/GenBank/DDBJ databases">
        <title>Large-scale comparative analyses of tick genomes elucidate their genetic diversity and vector capacities.</title>
        <authorList>
            <person name="Jia N."/>
            <person name="Wang J."/>
            <person name="Shi W."/>
            <person name="Du L."/>
            <person name="Sun Y."/>
            <person name="Zhan W."/>
            <person name="Jiang J."/>
            <person name="Wang Q."/>
            <person name="Zhang B."/>
            <person name="Ji P."/>
            <person name="Sakyi L.B."/>
            <person name="Cui X."/>
            <person name="Yuan T."/>
            <person name="Jiang B."/>
            <person name="Yang W."/>
            <person name="Lam T.T.-Y."/>
            <person name="Chang Q."/>
            <person name="Ding S."/>
            <person name="Wang X."/>
            <person name="Zhu J."/>
            <person name="Ruan X."/>
            <person name="Zhao L."/>
            <person name="Wei J."/>
            <person name="Que T."/>
            <person name="Du C."/>
            <person name="Cheng J."/>
            <person name="Dai P."/>
            <person name="Han X."/>
            <person name="Huang E."/>
            <person name="Gao Y."/>
            <person name="Liu J."/>
            <person name="Shao H."/>
            <person name="Ye R."/>
            <person name="Li L."/>
            <person name="Wei W."/>
            <person name="Wang X."/>
            <person name="Wang C."/>
            <person name="Yang T."/>
            <person name="Huo Q."/>
            <person name="Li W."/>
            <person name="Guo W."/>
            <person name="Chen H."/>
            <person name="Zhou L."/>
            <person name="Ni X."/>
            <person name="Tian J."/>
            <person name="Zhou Y."/>
            <person name="Sheng Y."/>
            <person name="Liu T."/>
            <person name="Pan Y."/>
            <person name="Xia L."/>
            <person name="Li J."/>
            <person name="Zhao F."/>
            <person name="Cao W."/>
        </authorList>
    </citation>
    <scope>NUCLEOTIDE SEQUENCE</scope>
    <source>
        <strain evidence="1">Hyas-2018</strain>
    </source>
</reference>